<dbReference type="Pfam" id="PF00753">
    <property type="entry name" value="Lactamase_B"/>
    <property type="match status" value="1"/>
</dbReference>
<gene>
    <name evidence="11" type="ORF">ARTHRO_30496</name>
</gene>
<keyword evidence="5" id="KW-0223">Dioxygenase</keyword>
<keyword evidence="3" id="KW-0479">Metal-binding</keyword>
<dbReference type="Gene3D" id="3.50.50.60">
    <property type="entry name" value="FAD/NAD(P)-binding domain"/>
    <property type="match status" value="1"/>
</dbReference>
<evidence type="ECO:0000259" key="10">
    <source>
        <dbReference type="SMART" id="SM00849"/>
    </source>
</evidence>
<evidence type="ECO:0000256" key="5">
    <source>
        <dbReference type="ARBA" id="ARBA00022964"/>
    </source>
</evidence>
<dbReference type="InterPro" id="IPR036188">
    <property type="entry name" value="FAD/NAD-bd_sf"/>
</dbReference>
<dbReference type="Proteomes" id="UP000032946">
    <property type="component" value="Chromosome"/>
</dbReference>
<evidence type="ECO:0000313" key="12">
    <source>
        <dbReference type="Proteomes" id="UP000032946"/>
    </source>
</evidence>
<dbReference type="Gene3D" id="3.60.15.10">
    <property type="entry name" value="Ribonuclease Z/Hydroxyacylglutathione hydrolase-like"/>
    <property type="match status" value="1"/>
</dbReference>
<dbReference type="Pfam" id="PF13454">
    <property type="entry name" value="NAD_binding_9"/>
    <property type="match status" value="1"/>
</dbReference>
<evidence type="ECO:0000256" key="2">
    <source>
        <dbReference type="ARBA" id="ARBA00006759"/>
    </source>
</evidence>
<keyword evidence="9" id="KW-1133">Transmembrane helix</keyword>
<protein>
    <submittedName>
        <fullName evidence="11">Beta-lactamase domain protein</fullName>
    </submittedName>
</protein>
<keyword evidence="6" id="KW-0007">Acetylation</keyword>
<keyword evidence="9" id="KW-0472">Membrane</keyword>
<evidence type="ECO:0000256" key="7">
    <source>
        <dbReference type="ARBA" id="ARBA00023002"/>
    </source>
</evidence>
<dbReference type="GO" id="GO:0050313">
    <property type="term" value="F:sulfur dioxygenase activity"/>
    <property type="evidence" value="ECO:0007669"/>
    <property type="project" value="InterPro"/>
</dbReference>
<comment type="cofactor">
    <cofactor evidence="1">
        <name>Fe(2+)</name>
        <dbReference type="ChEBI" id="CHEBI:29033"/>
    </cofactor>
</comment>
<dbReference type="InterPro" id="IPR001279">
    <property type="entry name" value="Metallo-B-lactamas"/>
</dbReference>
<dbReference type="InterPro" id="IPR052189">
    <property type="entry name" value="L-asp_N-monooxygenase_NS-form"/>
</dbReference>
<dbReference type="FunFam" id="3.60.15.10:FF:000013">
    <property type="entry name" value="Persulfide dioxygenase ETHE1, mitochondrial"/>
    <property type="match status" value="1"/>
</dbReference>
<evidence type="ECO:0000313" key="11">
    <source>
        <dbReference type="EMBL" id="CDM95228.1"/>
    </source>
</evidence>
<proteinExistence type="inferred from homology"/>
<comment type="similarity">
    <text evidence="2">Belongs to the metallo-beta-lactamase superfamily. Glyoxalase II family.</text>
</comment>
<dbReference type="RefSeq" id="WP_008050877.1">
    <property type="nucleotide sequence ID" value="NZ_FO818640.1"/>
</dbReference>
<accession>A0A9P1KG95</accession>
<dbReference type="SUPFAM" id="SSF51905">
    <property type="entry name" value="FAD/NAD(P)-binding domain"/>
    <property type="match status" value="1"/>
</dbReference>
<dbReference type="InterPro" id="IPR044528">
    <property type="entry name" value="POD-like_MBL-fold"/>
</dbReference>
<evidence type="ECO:0000256" key="8">
    <source>
        <dbReference type="ARBA" id="ARBA00023004"/>
    </source>
</evidence>
<dbReference type="AlphaFoldDB" id="A0A9P1KG95"/>
<dbReference type="PANTHER" id="PTHR40254">
    <property type="entry name" value="BLR0577 PROTEIN"/>
    <property type="match status" value="1"/>
</dbReference>
<evidence type="ECO:0000256" key="9">
    <source>
        <dbReference type="SAM" id="Phobius"/>
    </source>
</evidence>
<evidence type="ECO:0000256" key="1">
    <source>
        <dbReference type="ARBA" id="ARBA00001954"/>
    </source>
</evidence>
<sequence>MISDASLTVAIVGAGFSGTMVAVHLLKNTHRPLIIKLIDCNDIGKGVAYKTTTNSHLLNVPAGKMSAFPDDSSHLLRWLNFNYHTLKTWLPNQPDSSLFIPRRVYGLYIQSVLQEAESTASSYVNLERIIDEVVGIKPQNNGAIVCLKNQDNFAADKIVLALGNGATPPPLSLGKLQSNSNIHPSYIRNAWSKDALTGLEVDDSVLLIGTGLTMVDMVMSLRDRHHQGKIYAVSRHGLLPLSHQPSQPYPNFLTKNTAPKTIRGLLKSIRAEIKTATELGYNWQSVIDSLRPVTQELWQELSAVEQKRFLRHVNRYWDIHRHRLASEIGEIMESLIIAKKLIIKFGRIGNYTQTDSGILVDIYKGNFHVSIQVKKLINCTGIQVDYRNSKQSLIADLRNQGLICPNPLGLGLYTLPNGVILDAQGQGSSLLYTLGPPRKGDLWETTAIKEIREQAQLLATTILNDLPLWVRPVAPLSTSNHNHSSELNLLFRQLFDQQSSTYTYLIADLETKQAVLVDTVLAKIDRDLQLINDWRLNLCYCLETHLHADHITGAGQLRKLTGCQVLVPKNDRIKGADGQLDDGDIVNLGSVNIQAIATPGHTNSHLAYLINHRYLLTGDALLIRGCGRTDLQSGDAGTLYDTVTRKLFTLSDDILVYPAHDYKGRTVSTIGEEKMCNPRLSQRSREEFITLMEHLDLSYPSQMAEAIAANEWCGDRP</sequence>
<keyword evidence="4" id="KW-0809">Transit peptide</keyword>
<dbReference type="GO" id="GO:0046872">
    <property type="term" value="F:metal ion binding"/>
    <property type="evidence" value="ECO:0007669"/>
    <property type="project" value="UniProtKB-KW"/>
</dbReference>
<feature type="domain" description="Metallo-beta-lactamase" evidence="10">
    <location>
        <begin position="500"/>
        <end position="660"/>
    </location>
</feature>
<dbReference type="PANTHER" id="PTHR40254:SF1">
    <property type="entry name" value="BLR0577 PROTEIN"/>
    <property type="match status" value="1"/>
</dbReference>
<dbReference type="EMBL" id="FO818640">
    <property type="protein sequence ID" value="CDM95228.1"/>
    <property type="molecule type" value="Genomic_DNA"/>
</dbReference>
<keyword evidence="8" id="KW-0408">Iron</keyword>
<name>A0A9P1KG95_9CYAN</name>
<evidence type="ECO:0000256" key="6">
    <source>
        <dbReference type="ARBA" id="ARBA00022990"/>
    </source>
</evidence>
<organism evidence="11 12">
    <name type="scientific">Limnospira indica PCC 8005</name>
    <dbReference type="NCBI Taxonomy" id="376219"/>
    <lineage>
        <taxon>Bacteria</taxon>
        <taxon>Bacillati</taxon>
        <taxon>Cyanobacteriota</taxon>
        <taxon>Cyanophyceae</taxon>
        <taxon>Oscillatoriophycideae</taxon>
        <taxon>Oscillatoriales</taxon>
        <taxon>Sirenicapillariaceae</taxon>
        <taxon>Limnospira</taxon>
    </lineage>
</organism>
<dbReference type="SUPFAM" id="SSF56281">
    <property type="entry name" value="Metallo-hydrolase/oxidoreductase"/>
    <property type="match status" value="1"/>
</dbReference>
<dbReference type="InterPro" id="IPR036866">
    <property type="entry name" value="RibonucZ/Hydroxyglut_hydro"/>
</dbReference>
<keyword evidence="12" id="KW-1185">Reference proteome</keyword>
<evidence type="ECO:0000256" key="4">
    <source>
        <dbReference type="ARBA" id="ARBA00022946"/>
    </source>
</evidence>
<keyword evidence="9" id="KW-0812">Transmembrane</keyword>
<dbReference type="SMART" id="SM00849">
    <property type="entry name" value="Lactamase_B"/>
    <property type="match status" value="1"/>
</dbReference>
<feature type="transmembrane region" description="Helical" evidence="9">
    <location>
        <begin position="6"/>
        <end position="26"/>
    </location>
</feature>
<reference evidence="11 12" key="1">
    <citation type="submission" date="2014-02" db="EMBL/GenBank/DDBJ databases">
        <authorList>
            <person name="Genoscope - CEA"/>
        </authorList>
    </citation>
    <scope>NUCLEOTIDE SEQUENCE [LARGE SCALE GENOMIC DNA]</scope>
    <source>
        <strain evidence="11 12">PCC 8005</strain>
    </source>
</reference>
<keyword evidence="7" id="KW-0560">Oxidoreductase</keyword>
<dbReference type="GO" id="GO:0006749">
    <property type="term" value="P:glutathione metabolic process"/>
    <property type="evidence" value="ECO:0007669"/>
    <property type="project" value="InterPro"/>
</dbReference>
<evidence type="ECO:0000256" key="3">
    <source>
        <dbReference type="ARBA" id="ARBA00022723"/>
    </source>
</evidence>
<dbReference type="InterPro" id="IPR038732">
    <property type="entry name" value="HpyO/CreE_NAD-binding"/>
</dbReference>
<dbReference type="CDD" id="cd07724">
    <property type="entry name" value="POD-like_MBL-fold"/>
    <property type="match status" value="1"/>
</dbReference>